<dbReference type="RefSeq" id="WP_056944655.1">
    <property type="nucleotide sequence ID" value="NZ_AZDT01000057.1"/>
</dbReference>
<dbReference type="EMBL" id="AZDT01000057">
    <property type="protein sequence ID" value="KRK73645.1"/>
    <property type="molecule type" value="Genomic_DNA"/>
</dbReference>
<comment type="caution">
    <text evidence="2">The sequence shown here is derived from an EMBL/GenBank/DDBJ whole genome shotgun (WGS) entry which is preliminary data.</text>
</comment>
<evidence type="ECO:0008006" key="4">
    <source>
        <dbReference type="Google" id="ProtNLM"/>
    </source>
</evidence>
<keyword evidence="3" id="KW-1185">Reference proteome</keyword>
<reference evidence="2 3" key="1">
    <citation type="journal article" date="2015" name="Genome Announc.">
        <title>Expanding the biotechnology potential of lactobacilli through comparative genomics of 213 strains and associated genera.</title>
        <authorList>
            <person name="Sun Z."/>
            <person name="Harris H.M."/>
            <person name="McCann A."/>
            <person name="Guo C."/>
            <person name="Argimon S."/>
            <person name="Zhang W."/>
            <person name="Yang X."/>
            <person name="Jeffery I.B."/>
            <person name="Cooney J.C."/>
            <person name="Kagawa T.F."/>
            <person name="Liu W."/>
            <person name="Song Y."/>
            <person name="Salvetti E."/>
            <person name="Wrobel A."/>
            <person name="Rasinkangas P."/>
            <person name="Parkhill J."/>
            <person name="Rea M.C."/>
            <person name="O'Sullivan O."/>
            <person name="Ritari J."/>
            <person name="Douillard F.P."/>
            <person name="Paul Ross R."/>
            <person name="Yang R."/>
            <person name="Briner A.E."/>
            <person name="Felis G.E."/>
            <person name="de Vos W.M."/>
            <person name="Barrangou R."/>
            <person name="Klaenhammer T.R."/>
            <person name="Caufield P.W."/>
            <person name="Cui Y."/>
            <person name="Zhang H."/>
            <person name="O'Toole P.W."/>
        </authorList>
    </citation>
    <scope>NUCLEOTIDE SEQUENCE [LARGE SCALE GENOMIC DNA]</scope>
    <source>
        <strain evidence="2 3">DSM 19117</strain>
    </source>
</reference>
<accession>A0A0R1JQQ6</accession>
<dbReference type="STRING" id="1423773.FD30_GL000353"/>
<dbReference type="SUPFAM" id="SSF75011">
    <property type="entry name" value="3-carboxy-cis,cis-mucoante lactonizing enzyme"/>
    <property type="match status" value="1"/>
</dbReference>
<sequence>MQHLIKLAWLTATLAGALYLSGTTATAAVKTYTQSGNALRAYNVSRYSTVNNRNLFVKRYAFTGTGSTVTSTRGKRATFKTNFLLPSDYDRSAKNWRNPQSMVLTPNGKTLYILSTNHANRGFIAKYDLAALMRLGITGQHVAALATAGADHATQSLSPKDRQILKHVHIGPTFACGHGQSLALNPKNHQLWFVGAKAVHSNVQQVSTRTLKPIKRINFTLKHTVPMGENLTFDKHGNAYFYTYSNGGWAPKGTVKLYQGKIGQKSVKFHLIMQGLRHRPGTKNQSLAYNPKRNRLYFVSDGSISSIPVSKLGHLKARQVEATNFNGRREFEGLQFTSNGTGYLLTNRSAQVMKTTQKTY</sequence>
<gene>
    <name evidence="2" type="ORF">FD30_GL000353</name>
</gene>
<dbReference type="AlphaFoldDB" id="A0A0R1JQQ6"/>
<dbReference type="Proteomes" id="UP000051162">
    <property type="component" value="Unassembled WGS sequence"/>
</dbReference>
<evidence type="ECO:0000313" key="3">
    <source>
        <dbReference type="Proteomes" id="UP000051162"/>
    </source>
</evidence>
<evidence type="ECO:0000256" key="1">
    <source>
        <dbReference type="SAM" id="SignalP"/>
    </source>
</evidence>
<organism evidence="2 3">
    <name type="scientific">Levilactobacillus namurensis DSM 19117</name>
    <dbReference type="NCBI Taxonomy" id="1423773"/>
    <lineage>
        <taxon>Bacteria</taxon>
        <taxon>Bacillati</taxon>
        <taxon>Bacillota</taxon>
        <taxon>Bacilli</taxon>
        <taxon>Lactobacillales</taxon>
        <taxon>Lactobacillaceae</taxon>
        <taxon>Levilactobacillus</taxon>
    </lineage>
</organism>
<dbReference type="GeneID" id="84782692"/>
<dbReference type="InterPro" id="IPR015943">
    <property type="entry name" value="WD40/YVTN_repeat-like_dom_sf"/>
</dbReference>
<evidence type="ECO:0000313" key="2">
    <source>
        <dbReference type="EMBL" id="KRK73645.1"/>
    </source>
</evidence>
<name>A0A0R1JQQ6_9LACO</name>
<keyword evidence="1" id="KW-0732">Signal</keyword>
<dbReference type="Gene3D" id="2.130.10.10">
    <property type="entry name" value="YVTN repeat-like/Quinoprotein amine dehydrogenase"/>
    <property type="match status" value="1"/>
</dbReference>
<dbReference type="PATRIC" id="fig|1423773.3.peg.361"/>
<proteinExistence type="predicted"/>
<feature type="chain" id="PRO_5006406171" description="Extracellular protein" evidence="1">
    <location>
        <begin position="28"/>
        <end position="360"/>
    </location>
</feature>
<feature type="signal peptide" evidence="1">
    <location>
        <begin position="1"/>
        <end position="27"/>
    </location>
</feature>
<protein>
    <recommendedName>
        <fullName evidence="4">Extracellular protein</fullName>
    </recommendedName>
</protein>